<keyword evidence="3 6" id="KW-0687">Ribonucleoprotein</keyword>
<evidence type="ECO:0000256" key="3">
    <source>
        <dbReference type="ARBA" id="ARBA00023274"/>
    </source>
</evidence>
<comment type="subunit">
    <text evidence="5">Component of the large ribosomal subunit. May bind IPO9 with low affinity.</text>
</comment>
<dbReference type="CDD" id="cd13156">
    <property type="entry name" value="KOW_RPL6"/>
    <property type="match status" value="2"/>
</dbReference>
<evidence type="ECO:0000259" key="7">
    <source>
        <dbReference type="Pfam" id="PF03868"/>
    </source>
</evidence>
<dbReference type="PANTHER" id="PTHR10715:SF0">
    <property type="entry name" value="LARGE RIBOSOMAL SUBUNIT PROTEIN EL6"/>
    <property type="match status" value="1"/>
</dbReference>
<comment type="function">
    <text evidence="4">Component of the large ribosomal subunit. The ribosome is a large ribonucleoprotein complex responsible for the synthesis of proteins in the cell.</text>
</comment>
<sequence>MSSKKPTPKLPRNYEIAPGVLRFSKARMFHKRGLWEKLKKPYQKQEKKVEAKEKFIVKKIGGDKNGGERKILVQKPPKLLPQVPQLLKRNKRKTKKVPLRKSITPGTVLIILVGRHRGKRVVFLKQLEKSGLLLVTGPLKLNACPLRRISQSFVIATSTKIDIGKVEVPVHVDDAYFKRKSGKVADKSKGGIFADGAKQKYEVTEQRKTDQKAVDAGVLDAIRAHPEKKYLFGYLGSRFHLAKGIFIIKIIKMVKMTKVAKKVPLRKSITPGTILIILVGRHRGKRVVFLKQLEKSGLLLVTGPLKLNSCPLRRISQSFVIATSTKIDIGKVEVPVHVDDAYFKRKSGKLADKSKGEIFAGGAKQEYEVTQQRKSDQKFVDAGVLEAIRAHPEKKYLFGYIGSRFHLAKGIVVGFGSKKENVQQFNQPTEIRETASIGKKSKHSLNESEMEVDGRDDVKSVRSYAIKEERRDRRQEKKANKLAFREQRKAINAERSTIGGGKIKIRPIN</sequence>
<dbReference type="GO" id="GO:0003735">
    <property type="term" value="F:structural constituent of ribosome"/>
    <property type="evidence" value="ECO:0007669"/>
    <property type="project" value="InterPro"/>
</dbReference>
<proteinExistence type="inferred from homology"/>
<reference evidence="9" key="1">
    <citation type="submission" date="2022-11" db="UniProtKB">
        <authorList>
            <consortium name="WormBaseParasite"/>
        </authorList>
    </citation>
    <scope>IDENTIFICATION</scope>
</reference>
<dbReference type="Gene3D" id="2.30.30.30">
    <property type="match status" value="2"/>
</dbReference>
<dbReference type="InterPro" id="IPR005568">
    <property type="entry name" value="Ribosomal_uL6_N"/>
</dbReference>
<dbReference type="GO" id="GO:0002181">
    <property type="term" value="P:cytoplasmic translation"/>
    <property type="evidence" value="ECO:0007669"/>
    <property type="project" value="TreeGrafter"/>
</dbReference>
<dbReference type="Proteomes" id="UP000887560">
    <property type="component" value="Unplaced"/>
</dbReference>
<dbReference type="InterPro" id="IPR008991">
    <property type="entry name" value="Translation_prot_SH3-like_sf"/>
</dbReference>
<dbReference type="PROSITE" id="PS01170">
    <property type="entry name" value="RIBOSOMAL_L6E"/>
    <property type="match status" value="2"/>
</dbReference>
<dbReference type="GO" id="GO:0022625">
    <property type="term" value="C:cytosolic large ribosomal subunit"/>
    <property type="evidence" value="ECO:0007669"/>
    <property type="project" value="TreeGrafter"/>
</dbReference>
<dbReference type="FunFam" id="2.30.30.30:FF:000014">
    <property type="entry name" value="60S ribosomal protein L6"/>
    <property type="match status" value="2"/>
</dbReference>
<keyword evidence="2 6" id="KW-0689">Ribosomal protein</keyword>
<evidence type="ECO:0000256" key="5">
    <source>
        <dbReference type="ARBA" id="ARBA00046388"/>
    </source>
</evidence>
<evidence type="ECO:0000313" key="9">
    <source>
        <dbReference type="WBParaSite" id="scf7180000421376.g6782"/>
    </source>
</evidence>
<dbReference type="Pfam" id="PF03868">
    <property type="entry name" value="Ribosomal_L6e_N"/>
    <property type="match status" value="1"/>
</dbReference>
<evidence type="ECO:0000256" key="4">
    <source>
        <dbReference type="ARBA" id="ARBA00034092"/>
    </source>
</evidence>
<dbReference type="GO" id="GO:0000027">
    <property type="term" value="P:ribosomal large subunit assembly"/>
    <property type="evidence" value="ECO:0007669"/>
    <property type="project" value="TreeGrafter"/>
</dbReference>
<evidence type="ECO:0000256" key="2">
    <source>
        <dbReference type="ARBA" id="ARBA00022980"/>
    </source>
</evidence>
<dbReference type="GO" id="GO:0003723">
    <property type="term" value="F:RNA binding"/>
    <property type="evidence" value="ECO:0007669"/>
    <property type="project" value="TreeGrafter"/>
</dbReference>
<keyword evidence="8" id="KW-1185">Reference proteome</keyword>
<evidence type="ECO:0000313" key="8">
    <source>
        <dbReference type="Proteomes" id="UP000887560"/>
    </source>
</evidence>
<protein>
    <recommendedName>
        <fullName evidence="6">60S ribosomal protein L6</fullName>
    </recommendedName>
</protein>
<dbReference type="Pfam" id="PF01159">
    <property type="entry name" value="Ribosomal_L6e"/>
    <property type="match status" value="2"/>
</dbReference>
<accession>A0A915NSB4</accession>
<comment type="similarity">
    <text evidence="1 6">Belongs to the eukaryotic ribosomal protein eL6 family.</text>
</comment>
<dbReference type="AlphaFoldDB" id="A0A915NSB4"/>
<organism evidence="8 9">
    <name type="scientific">Meloidogyne floridensis</name>
    <dbReference type="NCBI Taxonomy" id="298350"/>
    <lineage>
        <taxon>Eukaryota</taxon>
        <taxon>Metazoa</taxon>
        <taxon>Ecdysozoa</taxon>
        <taxon>Nematoda</taxon>
        <taxon>Chromadorea</taxon>
        <taxon>Rhabditida</taxon>
        <taxon>Tylenchina</taxon>
        <taxon>Tylenchomorpha</taxon>
        <taxon>Tylenchoidea</taxon>
        <taxon>Meloidogynidae</taxon>
        <taxon>Meloidogyninae</taxon>
        <taxon>Meloidogyne</taxon>
    </lineage>
</organism>
<dbReference type="InterPro" id="IPR049633">
    <property type="entry name" value="Ribosomal_eL6_CS"/>
</dbReference>
<dbReference type="SUPFAM" id="SSF50104">
    <property type="entry name" value="Translation proteins SH3-like domain"/>
    <property type="match status" value="2"/>
</dbReference>
<dbReference type="InterPro" id="IPR000915">
    <property type="entry name" value="60S_ribosomal_eL6"/>
</dbReference>
<feature type="domain" description="Large ribosomal subunit protein uL6 N-terminal" evidence="7">
    <location>
        <begin position="3"/>
        <end position="59"/>
    </location>
</feature>
<dbReference type="InterPro" id="IPR041997">
    <property type="entry name" value="Ribosomal_eL6_KOW"/>
</dbReference>
<dbReference type="InterPro" id="IPR014722">
    <property type="entry name" value="Rib_uL2_dom2"/>
</dbReference>
<evidence type="ECO:0000256" key="1">
    <source>
        <dbReference type="ARBA" id="ARBA00010592"/>
    </source>
</evidence>
<dbReference type="WBParaSite" id="scf7180000421376.g6782">
    <property type="protein sequence ID" value="scf7180000421376.g6782"/>
    <property type="gene ID" value="scf7180000421376.g6782"/>
</dbReference>
<evidence type="ECO:0000256" key="6">
    <source>
        <dbReference type="RuleBase" id="RU000662"/>
    </source>
</evidence>
<dbReference type="PANTHER" id="PTHR10715">
    <property type="entry name" value="60S RIBOSOMAL PROTEIN L6"/>
    <property type="match status" value="1"/>
</dbReference>
<name>A0A915NSB4_9BILA</name>